<dbReference type="EMBL" id="CP120353">
    <property type="protein sequence ID" value="WET66155.1"/>
    <property type="molecule type" value="Genomic_DNA"/>
</dbReference>
<dbReference type="EMBL" id="WKNE01000014">
    <property type="protein sequence ID" value="MRZ56268.1"/>
    <property type="molecule type" value="Genomic_DNA"/>
</dbReference>
<keyword evidence="1" id="KW-0812">Transmembrane</keyword>
<keyword evidence="1" id="KW-1133">Transmembrane helix</keyword>
<dbReference type="Proteomes" id="UP001221009">
    <property type="component" value="Chromosome"/>
</dbReference>
<sequence length="152" mass="18160">MARPIKKEPDYVPLDTDLLSNRKIRQIKRKYGSDTFLLYIALLCDIYANGYYITAYKEERELAFLRKVFQQYKAGYPLERLYPARVYQSLQERGLIHDTPEEKRHAMSLFAHWRPPGHLPISEDYRLTMVRQQAMAWLLRRYFDGLIAKEKA</sequence>
<dbReference type="InterPro" id="IPR025400">
    <property type="entry name" value="Lin1244/Lin1753-like_N"/>
</dbReference>
<proteinExistence type="predicted"/>
<dbReference type="EMBL" id="JAQMPJ010000006">
    <property type="protein sequence ID" value="MDB9005178.1"/>
    <property type="molecule type" value="Genomic_DNA"/>
</dbReference>
<feature type="transmembrane region" description="Helical" evidence="1">
    <location>
        <begin position="36"/>
        <end position="54"/>
    </location>
</feature>
<evidence type="ECO:0000313" key="4">
    <source>
        <dbReference type="EMBL" id="MRZ56268.1"/>
    </source>
</evidence>
<evidence type="ECO:0000256" key="1">
    <source>
        <dbReference type="SAM" id="Phobius"/>
    </source>
</evidence>
<evidence type="ECO:0000313" key="3">
    <source>
        <dbReference type="EMBL" id="MDB9005178.1"/>
    </source>
</evidence>
<evidence type="ECO:0000259" key="2">
    <source>
        <dbReference type="Pfam" id="PF14297"/>
    </source>
</evidence>
<dbReference type="Pfam" id="PF14297">
    <property type="entry name" value="Lin1244_N"/>
    <property type="match status" value="1"/>
</dbReference>
<dbReference type="Proteomes" id="UP001210126">
    <property type="component" value="Unassembled WGS sequence"/>
</dbReference>
<accession>A0A6I2NRQ8</accession>
<evidence type="ECO:0000313" key="5">
    <source>
        <dbReference type="EMBL" id="WET66155.1"/>
    </source>
</evidence>
<gene>
    <name evidence="4" type="ORF">GKD68_16290</name>
    <name evidence="5" type="ORF">P2T59_09230</name>
    <name evidence="3" type="ORF">PN599_09205</name>
</gene>
<evidence type="ECO:0000313" key="6">
    <source>
        <dbReference type="Proteomes" id="UP000432516"/>
    </source>
</evidence>
<organism evidence="4 6">
    <name type="scientific">Parabacteroides distasonis</name>
    <dbReference type="NCBI Taxonomy" id="823"/>
    <lineage>
        <taxon>Bacteria</taxon>
        <taxon>Pseudomonadati</taxon>
        <taxon>Bacteroidota</taxon>
        <taxon>Bacteroidia</taxon>
        <taxon>Bacteroidales</taxon>
        <taxon>Tannerellaceae</taxon>
        <taxon>Parabacteroides</taxon>
    </lineage>
</organism>
<dbReference type="AlphaFoldDB" id="A0A6I2NRQ8"/>
<name>A0A6I2NRQ8_PARDI</name>
<dbReference type="RefSeq" id="WP_009017720.1">
    <property type="nucleotide sequence ID" value="NZ_CACRUW010000018.1"/>
</dbReference>
<feature type="domain" description="Lin1244/Lin1753-like N-terminal" evidence="2">
    <location>
        <begin position="11"/>
        <end position="71"/>
    </location>
</feature>
<dbReference type="Proteomes" id="UP000432516">
    <property type="component" value="Unassembled WGS sequence"/>
</dbReference>
<protein>
    <submittedName>
        <fullName evidence="4">DUF4373 domain-containing protein</fullName>
    </submittedName>
</protein>
<reference evidence="5" key="3">
    <citation type="submission" date="2023-03" db="EMBL/GenBank/DDBJ databases">
        <title>Parabacteroides distasonis, a bacteria resistant against UC.</title>
        <authorList>
            <person name="Dai W."/>
        </authorList>
    </citation>
    <scope>NUCLEOTIDE SEQUENCE</scope>
    <source>
        <strain evidence="5">F1-28</strain>
    </source>
</reference>
<reference evidence="3" key="2">
    <citation type="submission" date="2023-01" db="EMBL/GenBank/DDBJ databases">
        <title>Human gut microbiome strain richness.</title>
        <authorList>
            <person name="Chen-Liaw A."/>
        </authorList>
    </citation>
    <scope>NUCLEOTIDE SEQUENCE</scope>
    <source>
        <strain evidence="3">RTP21484st1_E5_RTP21484_190118</strain>
    </source>
</reference>
<keyword evidence="1" id="KW-0472">Membrane</keyword>
<reference evidence="4 6" key="1">
    <citation type="journal article" date="2019" name="Nat. Med.">
        <title>A library of human gut bacterial isolates paired with longitudinal multiomics data enables mechanistic microbiome research.</title>
        <authorList>
            <person name="Poyet M."/>
            <person name="Groussin M."/>
            <person name="Gibbons S.M."/>
            <person name="Avila-Pacheco J."/>
            <person name="Jiang X."/>
            <person name="Kearney S.M."/>
            <person name="Perrotta A.R."/>
            <person name="Berdy B."/>
            <person name="Zhao S."/>
            <person name="Lieberman T.D."/>
            <person name="Swanson P.K."/>
            <person name="Smith M."/>
            <person name="Roesemann S."/>
            <person name="Alexander J.E."/>
            <person name="Rich S.A."/>
            <person name="Livny J."/>
            <person name="Vlamakis H."/>
            <person name="Clish C."/>
            <person name="Bullock K."/>
            <person name="Deik A."/>
            <person name="Scott J."/>
            <person name="Pierce K.A."/>
            <person name="Xavier R.J."/>
            <person name="Alm E.J."/>
        </authorList>
    </citation>
    <scope>NUCLEOTIDE SEQUENCE [LARGE SCALE GENOMIC DNA]</scope>
    <source>
        <strain evidence="4 6">BIOML-A2</strain>
    </source>
</reference>